<dbReference type="Proteomes" id="UP000283509">
    <property type="component" value="Unassembled WGS sequence"/>
</dbReference>
<reference evidence="7 8" key="2">
    <citation type="submission" date="2019-01" db="EMBL/GenBank/DDBJ databases">
        <title>The decoding of complex shrimp genome reveals the adaptation for benthos swimmer, frequently molting mechanism and breeding impact on genome.</title>
        <authorList>
            <person name="Sun Y."/>
            <person name="Gao Y."/>
            <person name="Yu Y."/>
        </authorList>
    </citation>
    <scope>NUCLEOTIDE SEQUENCE [LARGE SCALE GENOMIC DNA]</scope>
    <source>
        <tissue evidence="7">Muscle</tissue>
    </source>
</reference>
<feature type="compositionally biased region" description="Basic and acidic residues" evidence="6">
    <location>
        <begin position="196"/>
        <end position="205"/>
    </location>
</feature>
<sequence>MAPKNQKKKGKGMKAVNRQTKVHIKFDPIDRRKYLKGFHKRKEERRKVAQKQLEVAMKKEKRDIRKDRRELLEKLITYNEHMLHEDKNHDKKEEESEEEEEEKVTTTCGNATVEISSMNLASANFFMNPLEAIKKNQIKSTNGATESEDNIDSQPPEDESTPQERLLELGVYSQKDLNKSIKRTAFRAQQKSRLMQQKEKTLAREQKKKQAKVRAKLKAKLERPNKNKGRRHCR</sequence>
<dbReference type="EMBL" id="QCYY01002374">
    <property type="protein sequence ID" value="ROT70886.1"/>
    <property type="molecule type" value="Genomic_DNA"/>
</dbReference>
<evidence type="ECO:0000256" key="3">
    <source>
        <dbReference type="ARBA" id="ARBA00015520"/>
    </source>
</evidence>
<dbReference type="PANTHER" id="PTHR14577:SF0">
    <property type="entry name" value="NUCLEOLAR PROTEIN 12"/>
    <property type="match status" value="1"/>
</dbReference>
<keyword evidence="8" id="KW-1185">Reference proteome</keyword>
<dbReference type="GO" id="GO:0019843">
    <property type="term" value="F:rRNA binding"/>
    <property type="evidence" value="ECO:0007669"/>
    <property type="project" value="TreeGrafter"/>
</dbReference>
<comment type="caution">
    <text evidence="7">The sequence shown here is derived from an EMBL/GenBank/DDBJ whole genome shotgun (WGS) entry which is preliminary data.</text>
</comment>
<dbReference type="PANTHER" id="PTHR14577">
    <property type="entry name" value="NUCLEOLAR PROTEIN 12"/>
    <property type="match status" value="1"/>
</dbReference>
<reference evidence="7 8" key="1">
    <citation type="submission" date="2018-04" db="EMBL/GenBank/DDBJ databases">
        <authorList>
            <person name="Zhang X."/>
            <person name="Yuan J."/>
            <person name="Li F."/>
            <person name="Xiang J."/>
        </authorList>
    </citation>
    <scope>NUCLEOTIDE SEQUENCE [LARGE SCALE GENOMIC DNA]</scope>
    <source>
        <tissue evidence="7">Muscle</tissue>
    </source>
</reference>
<gene>
    <name evidence="7" type="ORF">C7M84_010817</name>
</gene>
<evidence type="ECO:0000256" key="6">
    <source>
        <dbReference type="SAM" id="MobiDB-lite"/>
    </source>
</evidence>
<keyword evidence="4" id="KW-0175">Coiled coil</keyword>
<dbReference type="AlphaFoldDB" id="A0A423T319"/>
<accession>A0A423T319</accession>
<dbReference type="InterPro" id="IPR019186">
    <property type="entry name" value="Nucleolar_protein_12"/>
</dbReference>
<evidence type="ECO:0000313" key="7">
    <source>
        <dbReference type="EMBL" id="ROT70886.1"/>
    </source>
</evidence>
<comment type="similarity">
    <text evidence="2">Belongs to the RRP17 family.</text>
</comment>
<dbReference type="STRING" id="6689.A0A423T319"/>
<evidence type="ECO:0000256" key="2">
    <source>
        <dbReference type="ARBA" id="ARBA00007175"/>
    </source>
</evidence>
<dbReference type="GO" id="GO:0005730">
    <property type="term" value="C:nucleolus"/>
    <property type="evidence" value="ECO:0007669"/>
    <property type="project" value="UniProtKB-SubCell"/>
</dbReference>
<comment type="subcellular location">
    <subcellularLocation>
        <location evidence="1">Nucleus</location>
        <location evidence="1">Nucleolus</location>
    </subcellularLocation>
</comment>
<feature type="region of interest" description="Disordered" evidence="6">
    <location>
        <begin position="137"/>
        <end position="164"/>
    </location>
</feature>
<evidence type="ECO:0000256" key="4">
    <source>
        <dbReference type="ARBA" id="ARBA00023054"/>
    </source>
</evidence>
<evidence type="ECO:0000256" key="5">
    <source>
        <dbReference type="ARBA" id="ARBA00023242"/>
    </source>
</evidence>
<name>A0A423T319_PENVA</name>
<keyword evidence="5" id="KW-0539">Nucleus</keyword>
<feature type="compositionally biased region" description="Basic residues" evidence="6">
    <location>
        <begin position="1"/>
        <end position="12"/>
    </location>
</feature>
<evidence type="ECO:0000313" key="8">
    <source>
        <dbReference type="Proteomes" id="UP000283509"/>
    </source>
</evidence>
<protein>
    <recommendedName>
        <fullName evidence="3">Nucleolar protein 12</fullName>
    </recommendedName>
</protein>
<organism evidence="7 8">
    <name type="scientific">Penaeus vannamei</name>
    <name type="common">Whiteleg shrimp</name>
    <name type="synonym">Litopenaeus vannamei</name>
    <dbReference type="NCBI Taxonomy" id="6689"/>
    <lineage>
        <taxon>Eukaryota</taxon>
        <taxon>Metazoa</taxon>
        <taxon>Ecdysozoa</taxon>
        <taxon>Arthropoda</taxon>
        <taxon>Crustacea</taxon>
        <taxon>Multicrustacea</taxon>
        <taxon>Malacostraca</taxon>
        <taxon>Eumalacostraca</taxon>
        <taxon>Eucarida</taxon>
        <taxon>Decapoda</taxon>
        <taxon>Dendrobranchiata</taxon>
        <taxon>Penaeoidea</taxon>
        <taxon>Penaeidae</taxon>
        <taxon>Penaeus</taxon>
    </lineage>
</organism>
<proteinExistence type="inferred from homology"/>
<feature type="region of interest" description="Disordered" evidence="6">
    <location>
        <begin position="1"/>
        <end position="21"/>
    </location>
</feature>
<dbReference type="Pfam" id="PF09805">
    <property type="entry name" value="Nop25"/>
    <property type="match status" value="1"/>
</dbReference>
<feature type="region of interest" description="Disordered" evidence="6">
    <location>
        <begin position="187"/>
        <end position="234"/>
    </location>
</feature>
<feature type="compositionally biased region" description="Acidic residues" evidence="6">
    <location>
        <begin position="146"/>
        <end position="161"/>
    </location>
</feature>
<feature type="compositionally biased region" description="Basic and acidic residues" evidence="6">
    <location>
        <begin position="83"/>
        <end position="94"/>
    </location>
</feature>
<dbReference type="OrthoDB" id="551633at2759"/>
<feature type="region of interest" description="Disordered" evidence="6">
    <location>
        <begin position="83"/>
        <end position="107"/>
    </location>
</feature>
<evidence type="ECO:0000256" key="1">
    <source>
        <dbReference type="ARBA" id="ARBA00004604"/>
    </source>
</evidence>
<feature type="compositionally biased region" description="Basic residues" evidence="6">
    <location>
        <begin position="206"/>
        <end position="218"/>
    </location>
</feature>